<keyword evidence="1" id="KW-1133">Transmembrane helix</keyword>
<keyword evidence="1" id="KW-0812">Transmembrane</keyword>
<keyword evidence="1" id="KW-0472">Membrane</keyword>
<evidence type="ECO:0000259" key="2">
    <source>
        <dbReference type="Pfam" id="PF02308"/>
    </source>
</evidence>
<dbReference type="InterPro" id="IPR049177">
    <property type="entry name" value="MgtC_SapB_SrpB_YhiD_N"/>
</dbReference>
<feature type="domain" description="DUF4010" evidence="3">
    <location>
        <begin position="182"/>
        <end position="388"/>
    </location>
</feature>
<evidence type="ECO:0000259" key="3">
    <source>
        <dbReference type="Pfam" id="PF13194"/>
    </source>
</evidence>
<comment type="caution">
    <text evidence="4">The sequence shown here is derived from an EMBL/GenBank/DDBJ whole genome shotgun (WGS) entry which is preliminary data.</text>
</comment>
<feature type="transmembrane region" description="Helical" evidence="1">
    <location>
        <begin position="360"/>
        <end position="383"/>
    </location>
</feature>
<feature type="transmembrane region" description="Helical" evidence="1">
    <location>
        <begin position="395"/>
        <end position="417"/>
    </location>
</feature>
<name>A0A421BX31_9RHOB</name>
<feature type="transmembrane region" description="Helical" evidence="1">
    <location>
        <begin position="177"/>
        <end position="195"/>
    </location>
</feature>
<dbReference type="PANTHER" id="PTHR39084">
    <property type="entry name" value="MEMBRANE PROTEIN-RELATED"/>
    <property type="match status" value="1"/>
</dbReference>
<feature type="transmembrane region" description="Helical" evidence="1">
    <location>
        <begin position="47"/>
        <end position="77"/>
    </location>
</feature>
<evidence type="ECO:0000256" key="1">
    <source>
        <dbReference type="SAM" id="Phobius"/>
    </source>
</evidence>
<dbReference type="RefSeq" id="WP_121530257.1">
    <property type="nucleotide sequence ID" value="NZ_RCHI01000001.1"/>
</dbReference>
<feature type="transmembrane region" description="Helical" evidence="1">
    <location>
        <begin position="306"/>
        <end position="326"/>
    </location>
</feature>
<dbReference type="Pfam" id="PF02308">
    <property type="entry name" value="MgtC"/>
    <property type="match status" value="1"/>
</dbReference>
<protein>
    <submittedName>
        <fullName evidence="4">DUF4010 domain-containing protein</fullName>
    </submittedName>
</protein>
<accession>A0A421BX31</accession>
<dbReference type="EMBL" id="RCHI01000001">
    <property type="protein sequence ID" value="RLL72892.1"/>
    <property type="molecule type" value="Genomic_DNA"/>
</dbReference>
<feature type="domain" description="MgtC/SapB/SrpB/YhiD N-terminal" evidence="2">
    <location>
        <begin position="8"/>
        <end position="133"/>
    </location>
</feature>
<dbReference type="AlphaFoldDB" id="A0A421BX31"/>
<dbReference type="Pfam" id="PF13194">
    <property type="entry name" value="DUF4010"/>
    <property type="match status" value="1"/>
</dbReference>
<dbReference type="InterPro" id="IPR025105">
    <property type="entry name" value="DUF4010"/>
</dbReference>
<evidence type="ECO:0000313" key="4">
    <source>
        <dbReference type="EMBL" id="RLL72892.1"/>
    </source>
</evidence>
<feature type="transmembrane region" description="Helical" evidence="1">
    <location>
        <begin position="266"/>
        <end position="286"/>
    </location>
</feature>
<feature type="transmembrane region" description="Helical" evidence="1">
    <location>
        <begin position="333"/>
        <end position="354"/>
    </location>
</feature>
<keyword evidence="5" id="KW-1185">Reference proteome</keyword>
<feature type="transmembrane region" description="Helical" evidence="1">
    <location>
        <begin position="89"/>
        <end position="108"/>
    </location>
</feature>
<feature type="transmembrane region" description="Helical" evidence="1">
    <location>
        <begin position="144"/>
        <end position="162"/>
    </location>
</feature>
<proteinExistence type="predicted"/>
<reference evidence="4 5" key="1">
    <citation type="submission" date="2018-10" db="EMBL/GenBank/DDBJ databases">
        <title>Rhodobacter sp . BO-81.</title>
        <authorList>
            <person name="Im W.T."/>
        </authorList>
    </citation>
    <scope>NUCLEOTIDE SEQUENCE [LARGE SCALE GENOMIC DNA]</scope>
    <source>
        <strain evidence="4 5">BO-81</strain>
    </source>
</reference>
<gene>
    <name evidence="4" type="ORF">DYS74_00785</name>
</gene>
<dbReference type="Proteomes" id="UP000279673">
    <property type="component" value="Unassembled WGS sequence"/>
</dbReference>
<feature type="transmembrane region" description="Helical" evidence="1">
    <location>
        <begin position="204"/>
        <end position="224"/>
    </location>
</feature>
<organism evidence="4 5">
    <name type="scientific">Paenirhodobacter hankyongi</name>
    <dbReference type="NCBI Taxonomy" id="2294033"/>
    <lineage>
        <taxon>Bacteria</taxon>
        <taxon>Pseudomonadati</taxon>
        <taxon>Pseudomonadota</taxon>
        <taxon>Alphaproteobacteria</taxon>
        <taxon>Rhodobacterales</taxon>
        <taxon>Rhodobacter group</taxon>
        <taxon>Paenirhodobacter</taxon>
    </lineage>
</organism>
<feature type="transmembrane region" description="Helical" evidence="1">
    <location>
        <begin position="236"/>
        <end position="259"/>
    </location>
</feature>
<sequence>MDETMLKLGVALAIGLLVGLERGWRERDEPSGSRTAGLRTYGIFGLLGGVFAAVSLALGSSIVLGAAFLGFAALFGLFEYRESRHDENFSVTGLMAGLGVFGLGALAVVGDYRVAAAGGTALAGILASREMLHGALRRLSWVELRSALVLAAMTVIVLPLLPDRTIDPWGGFNPREVWFFTVLIATISYLGYIAVRMLGTTRGLIVSGLAGALVSSTAVTVALARMAKEAERPVPLAGAAALAALVSVLRVTVVVGLIGGPVLVQILPVTATAAAVLALVGGLVLARAKSLPEGSEMLRNPFELRALLAFAALFSCVSMLNAALSARFGGSGLIVTSAASGLLDVDVAVLSALRLTGEDFAAPMVAGAVLMALVSNTVGRIFLSMLAGPVRFWAALALISALAVAAGGAVFAVLSAAG</sequence>
<dbReference type="PANTHER" id="PTHR39084:SF1">
    <property type="entry name" value="DUF4010 DOMAIN-CONTAINING PROTEIN"/>
    <property type="match status" value="1"/>
</dbReference>
<evidence type="ECO:0000313" key="5">
    <source>
        <dbReference type="Proteomes" id="UP000279673"/>
    </source>
</evidence>